<keyword evidence="3" id="KW-1185">Reference proteome</keyword>
<gene>
    <name evidence="2" type="ORF">QBC34DRAFT_483641</name>
</gene>
<comment type="caution">
    <text evidence="2">The sequence shown here is derived from an EMBL/GenBank/DDBJ whole genome shotgun (WGS) entry which is preliminary data.</text>
</comment>
<sequence length="554" mass="61395">MGRLGPLTSQALGRSPYDDVVPGEGEPDNRAPRQLYDERGRPINPETRRINRDVIRSHNEVMLVIGVAEPENESPEMKVEVAKKRHEYEESMGRRLFIVSSVIETTGVWGVNGMRQRILLYRQYAAAPFRDMYRLNRSYQSVSTYFLSGLPSFIASNLIEQAPVLGMTRQLSIPDFLVRAKRNVVIKLGAKPKINLRPLALTLYVGLHLDIFTFMQRAGIAPSTISLPNWKFFIPGSNLSPIYIPPLPSSANPLSVSGWLGGCAMGILPFAGFYFFTRIFKIATLSMCKLALSRLPFPVEPRKDVDTEDRTRSQTVAAGVQPPSAGTSADGGPRNGRDLARDEPTYQALEGQPQNEAPPVGTTRRQSAASVRGDDFASDDEETEVVSATLIQFDVEATESTDTTPGVWSAELRPNLADIKASANKGPKFREASLYRLPPILAADAIGVPLARILLAPFESQTLLGLARIFSMRGGVSQELLHPPGIWGFLQSFSWRRMANVIGFEMVFLLMQGEAWGLIMMAAEFCRYTDEEWEERMTEEANAAHGGIEENEQT</sequence>
<evidence type="ECO:0000313" key="3">
    <source>
        <dbReference type="Proteomes" id="UP001321760"/>
    </source>
</evidence>
<reference evidence="2" key="1">
    <citation type="journal article" date="2023" name="Mol. Phylogenet. Evol.">
        <title>Genome-scale phylogeny and comparative genomics of the fungal order Sordariales.</title>
        <authorList>
            <person name="Hensen N."/>
            <person name="Bonometti L."/>
            <person name="Westerberg I."/>
            <person name="Brannstrom I.O."/>
            <person name="Guillou S."/>
            <person name="Cros-Aarteil S."/>
            <person name="Calhoun S."/>
            <person name="Haridas S."/>
            <person name="Kuo A."/>
            <person name="Mondo S."/>
            <person name="Pangilinan J."/>
            <person name="Riley R."/>
            <person name="LaButti K."/>
            <person name="Andreopoulos B."/>
            <person name="Lipzen A."/>
            <person name="Chen C."/>
            <person name="Yan M."/>
            <person name="Daum C."/>
            <person name="Ng V."/>
            <person name="Clum A."/>
            <person name="Steindorff A."/>
            <person name="Ohm R.A."/>
            <person name="Martin F."/>
            <person name="Silar P."/>
            <person name="Natvig D.O."/>
            <person name="Lalanne C."/>
            <person name="Gautier V."/>
            <person name="Ament-Velasquez S.L."/>
            <person name="Kruys A."/>
            <person name="Hutchinson M.I."/>
            <person name="Powell A.J."/>
            <person name="Barry K."/>
            <person name="Miller A.N."/>
            <person name="Grigoriev I.V."/>
            <person name="Debuchy R."/>
            <person name="Gladieux P."/>
            <person name="Hiltunen Thoren M."/>
            <person name="Johannesson H."/>
        </authorList>
    </citation>
    <scope>NUCLEOTIDE SEQUENCE</scope>
    <source>
        <strain evidence="2">PSN243</strain>
    </source>
</reference>
<dbReference type="EMBL" id="MU865926">
    <property type="protein sequence ID" value="KAK4451850.1"/>
    <property type="molecule type" value="Genomic_DNA"/>
</dbReference>
<name>A0AAV9GVZ6_9PEZI</name>
<dbReference type="AlphaFoldDB" id="A0AAV9GVZ6"/>
<reference evidence="2" key="2">
    <citation type="submission" date="2023-05" db="EMBL/GenBank/DDBJ databases">
        <authorList>
            <consortium name="Lawrence Berkeley National Laboratory"/>
            <person name="Steindorff A."/>
            <person name="Hensen N."/>
            <person name="Bonometti L."/>
            <person name="Westerberg I."/>
            <person name="Brannstrom I.O."/>
            <person name="Guillou S."/>
            <person name="Cros-Aarteil S."/>
            <person name="Calhoun S."/>
            <person name="Haridas S."/>
            <person name="Kuo A."/>
            <person name="Mondo S."/>
            <person name="Pangilinan J."/>
            <person name="Riley R."/>
            <person name="Labutti K."/>
            <person name="Andreopoulos B."/>
            <person name="Lipzen A."/>
            <person name="Chen C."/>
            <person name="Yanf M."/>
            <person name="Daum C."/>
            <person name="Ng V."/>
            <person name="Clum A."/>
            <person name="Ohm R."/>
            <person name="Martin F."/>
            <person name="Silar P."/>
            <person name="Natvig D."/>
            <person name="Lalanne C."/>
            <person name="Gautier V."/>
            <person name="Ament-Velasquez S.L."/>
            <person name="Kruys A."/>
            <person name="Hutchinson M.I."/>
            <person name="Powell A.J."/>
            <person name="Barry K."/>
            <person name="Miller A.N."/>
            <person name="Grigoriev I.V."/>
            <person name="Debuchy R."/>
            <person name="Gladieux P."/>
            <person name="Thoren M.H."/>
            <person name="Johannesson H."/>
        </authorList>
    </citation>
    <scope>NUCLEOTIDE SEQUENCE</scope>
    <source>
        <strain evidence="2">PSN243</strain>
    </source>
</reference>
<evidence type="ECO:0000313" key="2">
    <source>
        <dbReference type="EMBL" id="KAK4451850.1"/>
    </source>
</evidence>
<feature type="region of interest" description="Disordered" evidence="1">
    <location>
        <begin position="301"/>
        <end position="381"/>
    </location>
</feature>
<feature type="region of interest" description="Disordered" evidence="1">
    <location>
        <begin position="1"/>
        <end position="50"/>
    </location>
</feature>
<evidence type="ECO:0000256" key="1">
    <source>
        <dbReference type="SAM" id="MobiDB-lite"/>
    </source>
</evidence>
<feature type="compositionally biased region" description="Basic and acidic residues" evidence="1">
    <location>
        <begin position="27"/>
        <end position="50"/>
    </location>
</feature>
<feature type="compositionally biased region" description="Basic and acidic residues" evidence="1">
    <location>
        <begin position="335"/>
        <end position="344"/>
    </location>
</feature>
<dbReference type="Proteomes" id="UP001321760">
    <property type="component" value="Unassembled WGS sequence"/>
</dbReference>
<organism evidence="2 3">
    <name type="scientific">Podospora aff. communis PSN243</name>
    <dbReference type="NCBI Taxonomy" id="3040156"/>
    <lineage>
        <taxon>Eukaryota</taxon>
        <taxon>Fungi</taxon>
        <taxon>Dikarya</taxon>
        <taxon>Ascomycota</taxon>
        <taxon>Pezizomycotina</taxon>
        <taxon>Sordariomycetes</taxon>
        <taxon>Sordariomycetidae</taxon>
        <taxon>Sordariales</taxon>
        <taxon>Podosporaceae</taxon>
        <taxon>Podospora</taxon>
    </lineage>
</organism>
<proteinExistence type="predicted"/>
<protein>
    <submittedName>
        <fullName evidence="2">Uncharacterized protein</fullName>
    </submittedName>
</protein>
<accession>A0AAV9GVZ6</accession>
<feature type="compositionally biased region" description="Basic and acidic residues" evidence="1">
    <location>
        <begin position="301"/>
        <end position="312"/>
    </location>
</feature>